<organism evidence="1 2">
    <name type="scientific">Peptostreptococcus anaerobius</name>
    <dbReference type="NCBI Taxonomy" id="1261"/>
    <lineage>
        <taxon>Bacteria</taxon>
        <taxon>Bacillati</taxon>
        <taxon>Bacillota</taxon>
        <taxon>Clostridia</taxon>
        <taxon>Peptostreptococcales</taxon>
        <taxon>Peptostreptococcaceae</taxon>
        <taxon>Peptostreptococcus</taxon>
    </lineage>
</organism>
<reference evidence="1 2" key="1">
    <citation type="submission" date="2018-06" db="EMBL/GenBank/DDBJ databases">
        <authorList>
            <consortium name="Pathogen Informatics"/>
            <person name="Doyle S."/>
        </authorList>
    </citation>
    <scope>NUCLEOTIDE SEQUENCE [LARGE SCALE GENOMIC DNA]</scope>
    <source>
        <strain evidence="1 2">NCTC11460</strain>
    </source>
</reference>
<proteinExistence type="predicted"/>
<accession>A0A379CKR0</accession>
<protein>
    <submittedName>
        <fullName evidence="1">Uncharacterized protein</fullName>
    </submittedName>
</protein>
<sequence length="46" mass="5422">MEEIKVNIFDEELYKKNLEENAFNDEGVYGDLSEEDIQKLKEEGLI</sequence>
<dbReference type="AlphaFoldDB" id="A0A379CKR0"/>
<dbReference type="EMBL" id="UGTB01000004">
    <property type="protein sequence ID" value="SUB62137.1"/>
    <property type="molecule type" value="Genomic_DNA"/>
</dbReference>
<gene>
    <name evidence="1" type="ORF">NCTC11460_02145</name>
</gene>
<dbReference type="RefSeq" id="WP_019595640.1">
    <property type="nucleotide sequence ID" value="NZ_FOVA01000007.1"/>
</dbReference>
<name>A0A379CKR0_9FIRM</name>
<evidence type="ECO:0000313" key="1">
    <source>
        <dbReference type="EMBL" id="SUB62137.1"/>
    </source>
</evidence>
<evidence type="ECO:0000313" key="2">
    <source>
        <dbReference type="Proteomes" id="UP000255101"/>
    </source>
</evidence>
<dbReference type="Proteomes" id="UP000255101">
    <property type="component" value="Unassembled WGS sequence"/>
</dbReference>